<accession>A0AAV4PIQ4</accession>
<evidence type="ECO:0000313" key="1">
    <source>
        <dbReference type="EMBL" id="GIX96898.1"/>
    </source>
</evidence>
<gene>
    <name evidence="1" type="ORF">CDAR_603231</name>
</gene>
<reference evidence="1 2" key="1">
    <citation type="submission" date="2021-06" db="EMBL/GenBank/DDBJ databases">
        <title>Caerostris darwini draft genome.</title>
        <authorList>
            <person name="Kono N."/>
            <person name="Arakawa K."/>
        </authorList>
    </citation>
    <scope>NUCLEOTIDE SEQUENCE [LARGE SCALE GENOMIC DNA]</scope>
</reference>
<sequence length="100" mass="11304">MCRPTSAAMSWSQLLSTQNSNCPPRLVEYFFLSLFLSSVWQQQTATRSGDICRRSAPIRLLPSPFSSSVTNGCCKSDEWLPTECSHLATYRHYGIFNYNG</sequence>
<proteinExistence type="predicted"/>
<organism evidence="1 2">
    <name type="scientific">Caerostris darwini</name>
    <dbReference type="NCBI Taxonomy" id="1538125"/>
    <lineage>
        <taxon>Eukaryota</taxon>
        <taxon>Metazoa</taxon>
        <taxon>Ecdysozoa</taxon>
        <taxon>Arthropoda</taxon>
        <taxon>Chelicerata</taxon>
        <taxon>Arachnida</taxon>
        <taxon>Araneae</taxon>
        <taxon>Araneomorphae</taxon>
        <taxon>Entelegynae</taxon>
        <taxon>Araneoidea</taxon>
        <taxon>Araneidae</taxon>
        <taxon>Caerostris</taxon>
    </lineage>
</organism>
<dbReference type="EMBL" id="BPLQ01002984">
    <property type="protein sequence ID" value="GIX96898.1"/>
    <property type="molecule type" value="Genomic_DNA"/>
</dbReference>
<dbReference type="Proteomes" id="UP001054837">
    <property type="component" value="Unassembled WGS sequence"/>
</dbReference>
<comment type="caution">
    <text evidence="1">The sequence shown here is derived from an EMBL/GenBank/DDBJ whole genome shotgun (WGS) entry which is preliminary data.</text>
</comment>
<name>A0AAV4PIQ4_9ARAC</name>
<protein>
    <submittedName>
        <fullName evidence="1">Uncharacterized protein</fullName>
    </submittedName>
</protein>
<evidence type="ECO:0000313" key="2">
    <source>
        <dbReference type="Proteomes" id="UP001054837"/>
    </source>
</evidence>
<keyword evidence="2" id="KW-1185">Reference proteome</keyword>
<dbReference type="AlphaFoldDB" id="A0AAV4PIQ4"/>